<dbReference type="InterPro" id="IPR000835">
    <property type="entry name" value="HTH_MarR-typ"/>
</dbReference>
<dbReference type="InterPro" id="IPR039422">
    <property type="entry name" value="MarR/SlyA-like"/>
</dbReference>
<name>A0ABN2LMZ0_9MICO</name>
<evidence type="ECO:0000259" key="1">
    <source>
        <dbReference type="PROSITE" id="PS50995"/>
    </source>
</evidence>
<dbReference type="InterPro" id="IPR036388">
    <property type="entry name" value="WH-like_DNA-bd_sf"/>
</dbReference>
<dbReference type="PANTHER" id="PTHR33164">
    <property type="entry name" value="TRANSCRIPTIONAL REGULATOR, MARR FAMILY"/>
    <property type="match status" value="1"/>
</dbReference>
<organism evidence="2 3">
    <name type="scientific">Leucobacter iarius</name>
    <dbReference type="NCBI Taxonomy" id="333963"/>
    <lineage>
        <taxon>Bacteria</taxon>
        <taxon>Bacillati</taxon>
        <taxon>Actinomycetota</taxon>
        <taxon>Actinomycetes</taxon>
        <taxon>Micrococcales</taxon>
        <taxon>Microbacteriaceae</taxon>
        <taxon>Leucobacter</taxon>
    </lineage>
</organism>
<evidence type="ECO:0000313" key="2">
    <source>
        <dbReference type="EMBL" id="GAA1793898.1"/>
    </source>
</evidence>
<dbReference type="EMBL" id="BAAAOB010000003">
    <property type="protein sequence ID" value="GAA1793898.1"/>
    <property type="molecule type" value="Genomic_DNA"/>
</dbReference>
<dbReference type="SMART" id="SM00347">
    <property type="entry name" value="HTH_MARR"/>
    <property type="match status" value="1"/>
</dbReference>
<dbReference type="InterPro" id="IPR036390">
    <property type="entry name" value="WH_DNA-bd_sf"/>
</dbReference>
<evidence type="ECO:0000313" key="3">
    <source>
        <dbReference type="Proteomes" id="UP001500851"/>
    </source>
</evidence>
<gene>
    <name evidence="2" type="ORF">GCM10009768_23520</name>
</gene>
<dbReference type="PROSITE" id="PS50995">
    <property type="entry name" value="HTH_MARR_2"/>
    <property type="match status" value="1"/>
</dbReference>
<sequence>MTTPRRPPRTGFLVSQLGAFAAARFAELIKPAGLTPATAGVLRIIAMEPGLSQRELATRLGSVPSRVVVLVDSLEGAGLVSRTRDPADRRHHRLDATDAGRRVLGTLRTAAETQSRDILEPLEPEEREAFSAIVAKLAAAHGLDPDVHTGYGRKDAGDAARG</sequence>
<dbReference type="PANTHER" id="PTHR33164:SF43">
    <property type="entry name" value="HTH-TYPE TRANSCRIPTIONAL REPRESSOR YETL"/>
    <property type="match status" value="1"/>
</dbReference>
<proteinExistence type="predicted"/>
<dbReference type="RefSeq" id="WP_344032452.1">
    <property type="nucleotide sequence ID" value="NZ_BAAAOB010000003.1"/>
</dbReference>
<accession>A0ABN2LMZ0</accession>
<dbReference type="PRINTS" id="PR00598">
    <property type="entry name" value="HTHMARR"/>
</dbReference>
<feature type="domain" description="HTH marR-type" evidence="1">
    <location>
        <begin position="1"/>
        <end position="139"/>
    </location>
</feature>
<comment type="caution">
    <text evidence="2">The sequence shown here is derived from an EMBL/GenBank/DDBJ whole genome shotgun (WGS) entry which is preliminary data.</text>
</comment>
<keyword evidence="3" id="KW-1185">Reference proteome</keyword>
<dbReference type="Gene3D" id="1.10.10.10">
    <property type="entry name" value="Winged helix-like DNA-binding domain superfamily/Winged helix DNA-binding domain"/>
    <property type="match status" value="1"/>
</dbReference>
<protein>
    <submittedName>
        <fullName evidence="2">MarR family transcriptional regulator</fullName>
    </submittedName>
</protein>
<dbReference type="SUPFAM" id="SSF46785">
    <property type="entry name" value="Winged helix' DNA-binding domain"/>
    <property type="match status" value="1"/>
</dbReference>
<reference evidence="2 3" key="1">
    <citation type="journal article" date="2019" name="Int. J. Syst. Evol. Microbiol.">
        <title>The Global Catalogue of Microorganisms (GCM) 10K type strain sequencing project: providing services to taxonomists for standard genome sequencing and annotation.</title>
        <authorList>
            <consortium name="The Broad Institute Genomics Platform"/>
            <consortium name="The Broad Institute Genome Sequencing Center for Infectious Disease"/>
            <person name="Wu L."/>
            <person name="Ma J."/>
        </authorList>
    </citation>
    <scope>NUCLEOTIDE SEQUENCE [LARGE SCALE GENOMIC DNA]</scope>
    <source>
        <strain evidence="2 3">JCM 14736</strain>
    </source>
</reference>
<dbReference type="Proteomes" id="UP001500851">
    <property type="component" value="Unassembled WGS sequence"/>
</dbReference>
<dbReference type="Pfam" id="PF12802">
    <property type="entry name" value="MarR_2"/>
    <property type="match status" value="1"/>
</dbReference>